<dbReference type="InterPro" id="IPR008271">
    <property type="entry name" value="Ser/Thr_kinase_AS"/>
</dbReference>
<keyword evidence="6" id="KW-1133">Transmembrane helix</keyword>
<dbReference type="PROSITE" id="PS00108">
    <property type="entry name" value="PROTEIN_KINASE_ST"/>
    <property type="match status" value="1"/>
</dbReference>
<name>E0THG9_PARBH</name>
<dbReference type="Pfam" id="PF00069">
    <property type="entry name" value="Pkinase"/>
    <property type="match status" value="1"/>
</dbReference>
<keyword evidence="10" id="KW-1185">Reference proteome</keyword>
<reference evidence="9 10" key="2">
    <citation type="journal article" date="2011" name="J. Bacteriol.">
        <title>Complete genome sequence of strain HTCC2503T of Parvularcula bermudensis, the type species of the order "Parvularculales" in the class Alphaproteobacteria.</title>
        <authorList>
            <person name="Oh H.M."/>
            <person name="Kang I."/>
            <person name="Vergin K.L."/>
            <person name="Kang D."/>
            <person name="Rhee K.H."/>
            <person name="Giovannoni S.J."/>
            <person name="Cho J.C."/>
        </authorList>
    </citation>
    <scope>NUCLEOTIDE SEQUENCE [LARGE SCALE GENOMIC DNA]</scope>
    <source>
        <strain evidence="10">ATCC BAA-594 / HTCC2503 / KCTC 12087</strain>
    </source>
</reference>
<dbReference type="KEGG" id="pbr:PB2503_13619"/>
<dbReference type="Pfam" id="PF13672">
    <property type="entry name" value="PP2C_2"/>
    <property type="match status" value="1"/>
</dbReference>
<keyword evidence="3" id="KW-0547">Nucleotide-binding</keyword>
<dbReference type="eggNOG" id="COG0631">
    <property type="taxonomic scope" value="Bacteria"/>
</dbReference>
<dbReference type="Gene3D" id="3.60.40.10">
    <property type="entry name" value="PPM-type phosphatase domain"/>
    <property type="match status" value="1"/>
</dbReference>
<accession>E0THG9</accession>
<gene>
    <name evidence="9" type="ordered locus">PB2503_13619</name>
</gene>
<evidence type="ECO:0000256" key="6">
    <source>
        <dbReference type="SAM" id="Phobius"/>
    </source>
</evidence>
<dbReference type="PROSITE" id="PS50011">
    <property type="entry name" value="PROTEIN_KINASE_DOM"/>
    <property type="match status" value="1"/>
</dbReference>
<dbReference type="PANTHER" id="PTHR24351">
    <property type="entry name" value="RIBOSOMAL PROTEIN S6 KINASE"/>
    <property type="match status" value="1"/>
</dbReference>
<evidence type="ECO:0000259" key="7">
    <source>
        <dbReference type="PROSITE" id="PS50011"/>
    </source>
</evidence>
<keyword evidence="4 9" id="KW-0418">Kinase</keyword>
<dbReference type="CDD" id="cd14014">
    <property type="entry name" value="STKc_PknB_like"/>
    <property type="match status" value="1"/>
</dbReference>
<keyword evidence="5" id="KW-0067">ATP-binding</keyword>
<dbReference type="SUPFAM" id="SSF56112">
    <property type="entry name" value="Protein kinase-like (PK-like)"/>
    <property type="match status" value="1"/>
</dbReference>
<evidence type="ECO:0000256" key="4">
    <source>
        <dbReference type="ARBA" id="ARBA00022777"/>
    </source>
</evidence>
<evidence type="ECO:0000259" key="8">
    <source>
        <dbReference type="PROSITE" id="PS51746"/>
    </source>
</evidence>
<dbReference type="InterPro" id="IPR011009">
    <property type="entry name" value="Kinase-like_dom_sf"/>
</dbReference>
<feature type="transmembrane region" description="Helical" evidence="6">
    <location>
        <begin position="553"/>
        <end position="574"/>
    </location>
</feature>
<dbReference type="Proteomes" id="UP000001302">
    <property type="component" value="Chromosome"/>
</dbReference>
<dbReference type="InterPro" id="IPR036457">
    <property type="entry name" value="PPM-type-like_dom_sf"/>
</dbReference>
<dbReference type="AlphaFoldDB" id="E0THG9"/>
<feature type="domain" description="Protein kinase" evidence="7">
    <location>
        <begin position="274"/>
        <end position="548"/>
    </location>
</feature>
<dbReference type="HOGENOM" id="CLU_034273_0_0_5"/>
<dbReference type="STRING" id="314260.PB2503_13619"/>
<evidence type="ECO:0000313" key="10">
    <source>
        <dbReference type="Proteomes" id="UP000001302"/>
    </source>
</evidence>
<dbReference type="GO" id="GO:0004674">
    <property type="term" value="F:protein serine/threonine kinase activity"/>
    <property type="evidence" value="ECO:0007669"/>
    <property type="project" value="UniProtKB-KW"/>
</dbReference>
<evidence type="ECO:0000256" key="5">
    <source>
        <dbReference type="ARBA" id="ARBA00022840"/>
    </source>
</evidence>
<dbReference type="PROSITE" id="PS51746">
    <property type="entry name" value="PPM_2"/>
    <property type="match status" value="1"/>
</dbReference>
<keyword evidence="6" id="KW-0812">Transmembrane</keyword>
<dbReference type="Gene3D" id="1.10.510.10">
    <property type="entry name" value="Transferase(Phosphotransferase) domain 1"/>
    <property type="match status" value="1"/>
</dbReference>
<dbReference type="SMART" id="SM00220">
    <property type="entry name" value="S_TKc"/>
    <property type="match status" value="1"/>
</dbReference>
<dbReference type="GO" id="GO:0005524">
    <property type="term" value="F:ATP binding"/>
    <property type="evidence" value="ECO:0007669"/>
    <property type="project" value="UniProtKB-KW"/>
</dbReference>
<sequence>MLRGAPVAPPSLLVEIGGYSAAGRKPVNEDAFAAHSPHDEVERTEKGVVACVADGLSSVPRAAAASQLAVGQFIDDLYSASPTWTVEATARRSLTTLNSWLYAQARSPDGAMATTFSALVIKGCTVHLAQVGDSSIWRLRGENWQRLTREHSLPLSLDEAVLTAALGAEAHLSASFTKDEAQAGDLFVLLSDGVTAAVRASELQRLLMVTYPDLETLSRSLCERAIENGSEDNVTALCVRVDALPAETAPEREARLTGRAFLPDLSPGQKIDAYTVDRVVHRGVRSSVYKVRDGDGGVFALKAPTARATDEVSIVEAIAREEWLGQKIGSDRILRTYSTGNTPFLYLLMEWIEGETLRQWMIDHPEPDLPTVRSVLHDIVLAVRETHRQQVLHRDLKPENILVLSDGRIKLIDFGSAAIAGLDEASVHLSWAGEGSLNYSAPEYILGDPATDRSDLFSVAAITYEMLSGALPFSEGLGAHRVPSRIRSWQYIPLSRRRGDLPVFIDAALESALEPDPVARTPALSEFEADLSRPGRLAERRAQSHALIDRNPLLFWQALCALQFFLLVVLYVLFVG</sequence>
<dbReference type="EMBL" id="CP002156">
    <property type="protein sequence ID" value="ADM10761.1"/>
    <property type="molecule type" value="Genomic_DNA"/>
</dbReference>
<proteinExistence type="predicted"/>
<organism evidence="9 10">
    <name type="scientific">Parvularcula bermudensis (strain ATCC BAA-594 / HTCC2503 / KCTC 12087)</name>
    <dbReference type="NCBI Taxonomy" id="314260"/>
    <lineage>
        <taxon>Bacteria</taxon>
        <taxon>Pseudomonadati</taxon>
        <taxon>Pseudomonadota</taxon>
        <taxon>Alphaproteobacteria</taxon>
        <taxon>Parvularculales</taxon>
        <taxon>Parvularculaceae</taxon>
        <taxon>Parvularcula</taxon>
    </lineage>
</organism>
<dbReference type="InterPro" id="IPR000719">
    <property type="entry name" value="Prot_kinase_dom"/>
</dbReference>
<dbReference type="InterPro" id="IPR001932">
    <property type="entry name" value="PPM-type_phosphatase-like_dom"/>
</dbReference>
<reference evidence="10" key="1">
    <citation type="submission" date="2010-08" db="EMBL/GenBank/DDBJ databases">
        <title>Genome sequence of Parvularcula bermudensis HTCC2503.</title>
        <authorList>
            <person name="Kang D.-M."/>
            <person name="Oh H.-M."/>
            <person name="Cho J.-C."/>
        </authorList>
    </citation>
    <scope>NUCLEOTIDE SEQUENCE [LARGE SCALE GENOMIC DNA]</scope>
    <source>
        <strain evidence="10">ATCC BAA-594 / HTCC2503 / KCTC 12087</strain>
    </source>
</reference>
<evidence type="ECO:0000256" key="1">
    <source>
        <dbReference type="ARBA" id="ARBA00022527"/>
    </source>
</evidence>
<keyword evidence="2" id="KW-0808">Transferase</keyword>
<evidence type="ECO:0000256" key="3">
    <source>
        <dbReference type="ARBA" id="ARBA00022741"/>
    </source>
</evidence>
<dbReference type="SMART" id="SM00332">
    <property type="entry name" value="PP2Cc"/>
    <property type="match status" value="1"/>
</dbReference>
<dbReference type="SMART" id="SM00331">
    <property type="entry name" value="PP2C_SIG"/>
    <property type="match status" value="1"/>
</dbReference>
<protein>
    <submittedName>
        <fullName evidence="9">Serine/threonine protein kinase</fullName>
    </submittedName>
</protein>
<dbReference type="SUPFAM" id="SSF81606">
    <property type="entry name" value="PP2C-like"/>
    <property type="match status" value="1"/>
</dbReference>
<evidence type="ECO:0000256" key="2">
    <source>
        <dbReference type="ARBA" id="ARBA00022679"/>
    </source>
</evidence>
<keyword evidence="1 9" id="KW-0723">Serine/threonine-protein kinase</keyword>
<evidence type="ECO:0000313" key="9">
    <source>
        <dbReference type="EMBL" id="ADM10761.1"/>
    </source>
</evidence>
<dbReference type="eggNOG" id="COG0515">
    <property type="taxonomic scope" value="Bacteria"/>
</dbReference>
<feature type="domain" description="PPM-type phosphatase" evidence="8">
    <location>
        <begin position="15"/>
        <end position="241"/>
    </location>
</feature>
<keyword evidence="6" id="KW-0472">Membrane</keyword>